<evidence type="ECO:0000259" key="1">
    <source>
        <dbReference type="Pfam" id="PF02368"/>
    </source>
</evidence>
<organism evidence="2 3">
    <name type="scientific">Pseudomonas rhizophila</name>
    <dbReference type="NCBI Taxonomy" id="2045200"/>
    <lineage>
        <taxon>Bacteria</taxon>
        <taxon>Pseudomonadati</taxon>
        <taxon>Pseudomonadota</taxon>
        <taxon>Gammaproteobacteria</taxon>
        <taxon>Pseudomonadales</taxon>
        <taxon>Pseudomonadaceae</taxon>
        <taxon>Pseudomonas</taxon>
    </lineage>
</organism>
<keyword evidence="3" id="KW-1185">Reference proteome</keyword>
<sequence>MIEDLANRVRSVWQALRSAALRGLRSMSLDRAQPNHLSQTSRHLLDLTVASSPALECDNDVPERLAIVTHQESMMDIQSSTLNELFKLHPVIIMGWVTPVRPAGIAQVGIPKSLYDDQPKGLECLIDPWVLAQSHSWTLEADDRADLYLNDEPAPVTGDTVRPGEESLRMRLYVPHRRLRHCVNRLYYKVTRASGGDEVSDDLTFLYHLRAPGEPAPEGLELLIPADVIDEGVSAERAAQGVTFGFDYSNRRPYDRIQFLLGDATDEWEIADGAPVPEVRTLFTDKFQEAGDNRRAQVEFRVLDQLGNSSQSSVYVLDIHLNRLAPPEITSVKDGKEVEIPHGASTVETAVMLSGTASGDKGVDIFDGADFKGSAHASSDGIWNFAVIGLALGEHSFTAKALYGSGQVSSARDLTVAFPLSFGDAYVMATQNYVIADHRLPNNPIPSSNASYTRVAVGGVPPHKYSSSNPQVAVVDADTGYVRAAGNGQAQITVTDGDGVSASYTITVSGVQIVSLLVSVMWGQGGVLEEAVYDAFIGNYRHEGDLPSILGWPNSWYWARRGHENQTHGVVRDLAGGSTLQLKSSYFPAVQHLR</sequence>
<gene>
    <name evidence="2" type="ORF">CRX69_20400</name>
</gene>
<name>A0ABN5K2G1_9PSED</name>
<reference evidence="2 3" key="1">
    <citation type="journal article" date="2018" name="Front. Microbiol.">
        <title>Pseudomonas rhizophila S211, a New Plant Growth-Promoting Rhizobacterium with Potential in Pesticide-Bioremediation.</title>
        <authorList>
            <person name="Hassen W."/>
            <person name="Neifar M."/>
            <person name="Cherif H."/>
            <person name="Najjari A."/>
            <person name="Chouchane H."/>
            <person name="Driouich R.C."/>
            <person name="Salah A."/>
            <person name="Naili F."/>
            <person name="Mosbah A."/>
            <person name="Souissi Y."/>
            <person name="Raddadi N."/>
            <person name="Ouzari H.I."/>
            <person name="Fava F."/>
            <person name="Cherif A."/>
        </authorList>
    </citation>
    <scope>NUCLEOTIDE SEQUENCE [LARGE SCALE GENOMIC DNA]</scope>
    <source>
        <strain evidence="2 3">S211</strain>
    </source>
</reference>
<dbReference type="EMBL" id="CP024081">
    <property type="protein sequence ID" value="AVU77421.1"/>
    <property type="molecule type" value="Genomic_DNA"/>
</dbReference>
<protein>
    <recommendedName>
        <fullName evidence="1">BIG2 domain-containing protein</fullName>
    </recommendedName>
</protein>
<dbReference type="InterPro" id="IPR003343">
    <property type="entry name" value="Big_2"/>
</dbReference>
<dbReference type="InterPro" id="IPR008964">
    <property type="entry name" value="Invasin/intimin_cell_adhesion"/>
</dbReference>
<proteinExistence type="predicted"/>
<dbReference type="Proteomes" id="UP000241936">
    <property type="component" value="Chromosome"/>
</dbReference>
<accession>A0ABN5K2G1</accession>
<feature type="domain" description="BIG2" evidence="1">
    <location>
        <begin position="464"/>
        <end position="502"/>
    </location>
</feature>
<dbReference type="Pfam" id="PF02368">
    <property type="entry name" value="Big_2"/>
    <property type="match status" value="1"/>
</dbReference>
<dbReference type="Gene3D" id="2.60.40.1080">
    <property type="match status" value="1"/>
</dbReference>
<dbReference type="SUPFAM" id="SSF49373">
    <property type="entry name" value="Invasin/intimin cell-adhesion fragments"/>
    <property type="match status" value="1"/>
</dbReference>
<evidence type="ECO:0000313" key="3">
    <source>
        <dbReference type="Proteomes" id="UP000241936"/>
    </source>
</evidence>
<evidence type="ECO:0000313" key="2">
    <source>
        <dbReference type="EMBL" id="AVU77421.1"/>
    </source>
</evidence>